<feature type="compositionally biased region" description="Low complexity" evidence="1">
    <location>
        <begin position="57"/>
        <end position="79"/>
    </location>
</feature>
<dbReference type="SUPFAM" id="SSF53955">
    <property type="entry name" value="Lysozyme-like"/>
    <property type="match status" value="1"/>
</dbReference>
<sequence length="320" mass="33619">MMNVTDTNGAYPNTPQPEPEYGGANQPFNTPEPPRQPGSGPVYDGGMTPQNPVSMNPQLQPPGSKGGLQPQQPLQNQNLSGGLIGTIEQMLQEFLQKLQNLLKMVAGNTDQGAPPPPSSAIASQPQLMAGNTGLSAPGPQDISNVRLATPSASGTDASSTASPKMTTGDTSLNTDDPDLKKLVDKYGSDYQAASKETGVPAKLLVAVTMQESGGDVNATSTNPGNGKTDSGMNQINPDTYAAVRAEHPDKLGSNMNDPSNQIMCTALLLQHGKQKFGTYDAALRSYNSGDDQVDKNNLSNVTIGDPNYVNEVNKYAAKFK</sequence>
<dbReference type="Gene3D" id="1.10.530.10">
    <property type="match status" value="1"/>
</dbReference>
<dbReference type="InterPro" id="IPR023346">
    <property type="entry name" value="Lysozyme-like_dom_sf"/>
</dbReference>
<feature type="region of interest" description="Disordered" evidence="1">
    <location>
        <begin position="107"/>
        <end position="176"/>
    </location>
</feature>
<dbReference type="EMBL" id="VWXC01000001">
    <property type="protein sequence ID" value="NIG17342.1"/>
    <property type="molecule type" value="Genomic_DNA"/>
</dbReference>
<feature type="compositionally biased region" description="Polar residues" evidence="1">
    <location>
        <begin position="163"/>
        <end position="174"/>
    </location>
</feature>
<name>A0ABX0RKM2_9GAMM</name>
<evidence type="ECO:0000256" key="1">
    <source>
        <dbReference type="SAM" id="MobiDB-lite"/>
    </source>
</evidence>
<dbReference type="InterPro" id="IPR008258">
    <property type="entry name" value="Transglycosylase_SLT_dom_1"/>
</dbReference>
<reference evidence="3 4" key="1">
    <citation type="journal article" date="2019" name="bioRxiv">
        <title>Bacteria contribute to plant secondary compound degradation in a generalist herbivore system.</title>
        <authorList>
            <person name="Francoeur C.B."/>
            <person name="Khadempour L."/>
            <person name="Moreira-Soto R.D."/>
            <person name="Gotting K."/>
            <person name="Book A.J."/>
            <person name="Pinto-Tomas A.A."/>
            <person name="Keefover-Ring K."/>
            <person name="Currie C.R."/>
        </authorList>
    </citation>
    <scope>NUCLEOTIDE SEQUENCE [LARGE SCALE GENOMIC DNA]</scope>
    <source>
        <strain evidence="3">Al-1710</strain>
    </source>
</reference>
<evidence type="ECO:0000313" key="4">
    <source>
        <dbReference type="Proteomes" id="UP001515780"/>
    </source>
</evidence>
<feature type="region of interest" description="Disordered" evidence="1">
    <location>
        <begin position="214"/>
        <end position="234"/>
    </location>
</feature>
<gene>
    <name evidence="3" type="ORF">F3J37_01445</name>
</gene>
<organism evidence="3 4">
    <name type="scientific">Candidatus Pantoea communis</name>
    <dbReference type="NCBI Taxonomy" id="2608354"/>
    <lineage>
        <taxon>Bacteria</taxon>
        <taxon>Pseudomonadati</taxon>
        <taxon>Pseudomonadota</taxon>
        <taxon>Gammaproteobacteria</taxon>
        <taxon>Enterobacterales</taxon>
        <taxon>Erwiniaceae</taxon>
        <taxon>Pantoea</taxon>
    </lineage>
</organism>
<feature type="compositionally biased region" description="Polar residues" evidence="1">
    <location>
        <begin position="1"/>
        <end position="13"/>
    </location>
</feature>
<evidence type="ECO:0000313" key="3">
    <source>
        <dbReference type="EMBL" id="NIG17342.1"/>
    </source>
</evidence>
<keyword evidence="4" id="KW-1185">Reference proteome</keyword>
<feature type="domain" description="Transglycosylase SLT" evidence="2">
    <location>
        <begin position="191"/>
        <end position="298"/>
    </location>
</feature>
<dbReference type="CDD" id="cd00254">
    <property type="entry name" value="LT-like"/>
    <property type="match status" value="1"/>
</dbReference>
<protein>
    <submittedName>
        <fullName evidence="3">Lytic transglycosylase domain-containing protein</fullName>
    </submittedName>
</protein>
<feature type="compositionally biased region" description="Polar residues" evidence="1">
    <location>
        <begin position="217"/>
        <end position="234"/>
    </location>
</feature>
<dbReference type="Proteomes" id="UP001515780">
    <property type="component" value="Unassembled WGS sequence"/>
</dbReference>
<comment type="caution">
    <text evidence="3">The sequence shown here is derived from an EMBL/GenBank/DDBJ whole genome shotgun (WGS) entry which is preliminary data.</text>
</comment>
<feature type="compositionally biased region" description="Low complexity" evidence="1">
    <location>
        <begin position="148"/>
        <end position="162"/>
    </location>
</feature>
<evidence type="ECO:0000259" key="2">
    <source>
        <dbReference type="Pfam" id="PF01464"/>
    </source>
</evidence>
<feature type="region of interest" description="Disordered" evidence="1">
    <location>
        <begin position="1"/>
        <end position="79"/>
    </location>
</feature>
<dbReference type="Pfam" id="PF01464">
    <property type="entry name" value="SLT"/>
    <property type="match status" value="1"/>
</dbReference>
<proteinExistence type="predicted"/>
<accession>A0ABX0RKM2</accession>